<dbReference type="Proteomes" id="UP001161017">
    <property type="component" value="Unassembled WGS sequence"/>
</dbReference>
<feature type="compositionally biased region" description="Basic residues" evidence="1">
    <location>
        <begin position="55"/>
        <end position="64"/>
    </location>
</feature>
<gene>
    <name evidence="2" type="ORF">OHK93_006143</name>
</gene>
<organism evidence="2 3">
    <name type="scientific">Ramalina farinacea</name>
    <dbReference type="NCBI Taxonomy" id="258253"/>
    <lineage>
        <taxon>Eukaryota</taxon>
        <taxon>Fungi</taxon>
        <taxon>Dikarya</taxon>
        <taxon>Ascomycota</taxon>
        <taxon>Pezizomycotina</taxon>
        <taxon>Lecanoromycetes</taxon>
        <taxon>OSLEUM clade</taxon>
        <taxon>Lecanoromycetidae</taxon>
        <taxon>Lecanorales</taxon>
        <taxon>Lecanorineae</taxon>
        <taxon>Ramalinaceae</taxon>
        <taxon>Ramalina</taxon>
    </lineage>
</organism>
<feature type="region of interest" description="Disordered" evidence="1">
    <location>
        <begin position="19"/>
        <end position="139"/>
    </location>
</feature>
<dbReference type="AlphaFoldDB" id="A0AA43QL03"/>
<protein>
    <submittedName>
        <fullName evidence="2">Uncharacterized protein</fullName>
    </submittedName>
</protein>
<accession>A0AA43QL03</accession>
<comment type="caution">
    <text evidence="2">The sequence shown here is derived from an EMBL/GenBank/DDBJ whole genome shotgun (WGS) entry which is preliminary data.</text>
</comment>
<feature type="compositionally biased region" description="Low complexity" evidence="1">
    <location>
        <begin position="77"/>
        <end position="90"/>
    </location>
</feature>
<proteinExistence type="predicted"/>
<feature type="compositionally biased region" description="Basic and acidic residues" evidence="1">
    <location>
        <begin position="65"/>
        <end position="75"/>
    </location>
</feature>
<keyword evidence="3" id="KW-1185">Reference proteome</keyword>
<evidence type="ECO:0000313" key="3">
    <source>
        <dbReference type="Proteomes" id="UP001161017"/>
    </source>
</evidence>
<evidence type="ECO:0000256" key="1">
    <source>
        <dbReference type="SAM" id="MobiDB-lite"/>
    </source>
</evidence>
<dbReference type="EMBL" id="JAPUFD010000004">
    <property type="protein sequence ID" value="MDI1486881.1"/>
    <property type="molecule type" value="Genomic_DNA"/>
</dbReference>
<name>A0AA43QL03_9LECA</name>
<reference evidence="2" key="1">
    <citation type="journal article" date="2023" name="Genome Biol. Evol.">
        <title>First Whole Genome Sequence and Flow Cytometry Genome Size Data for the Lichen-Forming Fungus Ramalina farinacea (Ascomycota).</title>
        <authorList>
            <person name="Llewellyn T."/>
            <person name="Mian S."/>
            <person name="Hill R."/>
            <person name="Leitch I.J."/>
            <person name="Gaya E."/>
        </authorList>
    </citation>
    <scope>NUCLEOTIDE SEQUENCE</scope>
    <source>
        <strain evidence="2">LIQ254RAFAR</strain>
    </source>
</reference>
<sequence>MDPPGAAPTLTNIYNEDKYFAPPSYVSPSNADAASPNPPQPRGSSNPPTTAPHAQPRHNYPRYHHHEDRRAERDQPNTSTSTTTTNPPTTKTKRRKKHDIPIPALPTNDNFAPHPTTTTTAADHSVPPHVGSTRIEQRTRTKISESLDVSGGGLVHAYDGLGPPSSLGVLEEDGGIGRGERVEGMRREVEGLEREVREVREIGRAL</sequence>
<evidence type="ECO:0000313" key="2">
    <source>
        <dbReference type="EMBL" id="MDI1486881.1"/>
    </source>
</evidence>